<sequence length="75" mass="8477">MSDRLHVAVSWWNKACLCSSWCIYFFWACNLSKFAICIRLVFFVSSLMMGMLSTAESTTSLNPVIFAPIGVESRT</sequence>
<reference evidence="1" key="1">
    <citation type="submission" date="2015-12" db="EMBL/GenBank/DDBJ databases">
        <title>Update maize B73 reference genome by single molecule sequencing technologies.</title>
        <authorList>
            <consortium name="Maize Genome Sequencing Project"/>
            <person name="Ware D."/>
        </authorList>
    </citation>
    <scope>NUCLEOTIDE SEQUENCE</scope>
    <source>
        <tissue evidence="1">Seedling</tissue>
    </source>
</reference>
<keyword evidence="1" id="KW-0347">Helicase</keyword>
<keyword evidence="1" id="KW-0547">Nucleotide-binding</keyword>
<keyword evidence="1" id="KW-0378">Hydrolase</keyword>
<organism evidence="1">
    <name type="scientific">Zea mays</name>
    <name type="common">Maize</name>
    <dbReference type="NCBI Taxonomy" id="4577"/>
    <lineage>
        <taxon>Eukaryota</taxon>
        <taxon>Viridiplantae</taxon>
        <taxon>Streptophyta</taxon>
        <taxon>Embryophyta</taxon>
        <taxon>Tracheophyta</taxon>
        <taxon>Spermatophyta</taxon>
        <taxon>Magnoliopsida</taxon>
        <taxon>Liliopsida</taxon>
        <taxon>Poales</taxon>
        <taxon>Poaceae</taxon>
        <taxon>PACMAD clade</taxon>
        <taxon>Panicoideae</taxon>
        <taxon>Andropogonodae</taxon>
        <taxon>Andropogoneae</taxon>
        <taxon>Tripsacinae</taxon>
        <taxon>Zea</taxon>
    </lineage>
</organism>
<name>A0A1D6LVG1_MAIZE</name>
<proteinExistence type="predicted"/>
<evidence type="ECO:0000313" key="1">
    <source>
        <dbReference type="EMBL" id="AQK83258.1"/>
    </source>
</evidence>
<accession>A0A1D6LVG1</accession>
<dbReference type="EMBL" id="CM000782">
    <property type="protein sequence ID" value="AQK83258.1"/>
    <property type="molecule type" value="Genomic_DNA"/>
</dbReference>
<protein>
    <submittedName>
        <fullName evidence="1">Putative DNA helicase MCM9</fullName>
    </submittedName>
</protein>
<dbReference type="AlphaFoldDB" id="A0A1D6LVG1"/>
<dbReference type="GO" id="GO:0004386">
    <property type="term" value="F:helicase activity"/>
    <property type="evidence" value="ECO:0007669"/>
    <property type="project" value="UniProtKB-KW"/>
</dbReference>
<keyword evidence="1" id="KW-0067">ATP-binding</keyword>
<gene>
    <name evidence="1" type="ORF">ZEAMMB73_Zm00001d037195</name>
</gene>